<evidence type="ECO:0000256" key="12">
    <source>
        <dbReference type="ARBA" id="ARBA00048138"/>
    </source>
</evidence>
<dbReference type="Pfam" id="PF12710">
    <property type="entry name" value="HAD"/>
    <property type="match status" value="1"/>
</dbReference>
<keyword evidence="7" id="KW-0479">Metal-binding</keyword>
<dbReference type="SFLD" id="SFLDS00003">
    <property type="entry name" value="Haloacid_Dehalogenase"/>
    <property type="match status" value="1"/>
</dbReference>
<dbReference type="GO" id="GO:0000287">
    <property type="term" value="F:magnesium ion binding"/>
    <property type="evidence" value="ECO:0007669"/>
    <property type="project" value="TreeGrafter"/>
</dbReference>
<evidence type="ECO:0000256" key="8">
    <source>
        <dbReference type="ARBA" id="ARBA00022801"/>
    </source>
</evidence>
<keyword evidence="10" id="KW-0718">Serine biosynthesis</keyword>
<proteinExistence type="inferred from homology"/>
<dbReference type="InterPro" id="IPR023214">
    <property type="entry name" value="HAD_sf"/>
</dbReference>
<dbReference type="SUPFAM" id="SSF56784">
    <property type="entry name" value="HAD-like"/>
    <property type="match status" value="1"/>
</dbReference>
<dbReference type="NCBIfam" id="TIGR00338">
    <property type="entry name" value="serB"/>
    <property type="match status" value="1"/>
</dbReference>
<dbReference type="CDD" id="cd04871">
    <property type="entry name" value="ACT_PSP_2"/>
    <property type="match status" value="1"/>
</dbReference>
<dbReference type="SUPFAM" id="SSF55021">
    <property type="entry name" value="ACT-like"/>
    <property type="match status" value="1"/>
</dbReference>
<dbReference type="CDD" id="cd04870">
    <property type="entry name" value="ACT_PSP_1"/>
    <property type="match status" value="1"/>
</dbReference>
<dbReference type="InterPro" id="IPR036412">
    <property type="entry name" value="HAD-like_sf"/>
</dbReference>
<feature type="active site" description="Proton donor" evidence="14">
    <location>
        <position position="205"/>
    </location>
</feature>
<evidence type="ECO:0000256" key="6">
    <source>
        <dbReference type="ARBA" id="ARBA00022605"/>
    </source>
</evidence>
<dbReference type="InterPro" id="IPR050582">
    <property type="entry name" value="HAD-like_SerB"/>
</dbReference>
<dbReference type="GO" id="GO:0036424">
    <property type="term" value="F:L-phosphoserine phosphatase activity"/>
    <property type="evidence" value="ECO:0007669"/>
    <property type="project" value="InterPro"/>
</dbReference>
<evidence type="ECO:0000256" key="4">
    <source>
        <dbReference type="ARBA" id="ARBA00012640"/>
    </source>
</evidence>
<evidence type="ECO:0000256" key="13">
    <source>
        <dbReference type="ARBA" id="ARBA00048523"/>
    </source>
</evidence>
<dbReference type="PANTHER" id="PTHR43344">
    <property type="entry name" value="PHOSPHOSERINE PHOSPHATASE"/>
    <property type="match status" value="1"/>
</dbReference>
<dbReference type="InterPro" id="IPR004469">
    <property type="entry name" value="PSP"/>
</dbReference>
<feature type="domain" description="Phosphoserine phosphatase ACT" evidence="15">
    <location>
        <begin position="108"/>
        <end position="187"/>
    </location>
</feature>
<dbReference type="NCBIfam" id="TIGR01488">
    <property type="entry name" value="HAD-SF-IB"/>
    <property type="match status" value="1"/>
</dbReference>
<comment type="pathway">
    <text evidence="2">Amino-acid biosynthesis; L-serine biosynthesis; L-serine from 3-phospho-D-glycerate: step 3/3.</text>
</comment>
<dbReference type="GO" id="GO:0005737">
    <property type="term" value="C:cytoplasm"/>
    <property type="evidence" value="ECO:0007669"/>
    <property type="project" value="TreeGrafter"/>
</dbReference>
<keyword evidence="8 16" id="KW-0378">Hydrolase</keyword>
<keyword evidence="6" id="KW-0028">Amino-acid biosynthesis</keyword>
<dbReference type="RefSeq" id="WP_348262716.1">
    <property type="nucleotide sequence ID" value="NZ_CP121196.1"/>
</dbReference>
<comment type="catalytic activity">
    <reaction evidence="13">
        <text>O-phospho-D-serine + H2O = D-serine + phosphate</text>
        <dbReference type="Rhea" id="RHEA:24873"/>
        <dbReference type="ChEBI" id="CHEBI:15377"/>
        <dbReference type="ChEBI" id="CHEBI:35247"/>
        <dbReference type="ChEBI" id="CHEBI:43474"/>
        <dbReference type="ChEBI" id="CHEBI:58680"/>
        <dbReference type="EC" id="3.1.3.3"/>
    </reaction>
</comment>
<comment type="cofactor">
    <cofactor evidence="1">
        <name>Mg(2+)</name>
        <dbReference type="ChEBI" id="CHEBI:18420"/>
    </cofactor>
</comment>
<gene>
    <name evidence="16" type="primary">serB</name>
    <name evidence="16" type="ORF">P8935_23365</name>
</gene>
<dbReference type="GO" id="GO:0006564">
    <property type="term" value="P:L-serine biosynthetic process"/>
    <property type="evidence" value="ECO:0007669"/>
    <property type="project" value="UniProtKB-KW"/>
</dbReference>
<dbReference type="Gene3D" id="3.40.50.1000">
    <property type="entry name" value="HAD superfamily/HAD-like"/>
    <property type="match status" value="1"/>
</dbReference>
<feature type="active site" description="Nucleophile" evidence="14">
    <location>
        <position position="203"/>
    </location>
</feature>
<dbReference type="EC" id="3.1.3.3" evidence="4"/>
<evidence type="ECO:0000256" key="11">
    <source>
        <dbReference type="ARBA" id="ARBA00031693"/>
    </source>
</evidence>
<evidence type="ECO:0000313" key="16">
    <source>
        <dbReference type="EMBL" id="XBH17491.1"/>
    </source>
</evidence>
<evidence type="ECO:0000256" key="10">
    <source>
        <dbReference type="ARBA" id="ARBA00023299"/>
    </source>
</evidence>
<evidence type="ECO:0000256" key="2">
    <source>
        <dbReference type="ARBA" id="ARBA00005135"/>
    </source>
</evidence>
<dbReference type="Pfam" id="PF13740">
    <property type="entry name" value="ACT_6"/>
    <property type="match status" value="1"/>
</dbReference>
<dbReference type="SFLD" id="SFLDF00029">
    <property type="entry name" value="phosphoserine_phosphatase"/>
    <property type="match status" value="1"/>
</dbReference>
<evidence type="ECO:0000256" key="7">
    <source>
        <dbReference type="ARBA" id="ARBA00022723"/>
    </source>
</evidence>
<dbReference type="AlphaFoldDB" id="A0AAU7DL43"/>
<dbReference type="CDD" id="cd07500">
    <property type="entry name" value="HAD_PSP"/>
    <property type="match status" value="1"/>
</dbReference>
<name>A0AAU7DL43_9BACT</name>
<comment type="similarity">
    <text evidence="3">Belongs to the HAD-like hydrolase superfamily. SerB family.</text>
</comment>
<evidence type="ECO:0000256" key="9">
    <source>
        <dbReference type="ARBA" id="ARBA00022842"/>
    </source>
</evidence>
<evidence type="ECO:0000256" key="14">
    <source>
        <dbReference type="PIRSR" id="PIRSR604469-1"/>
    </source>
</evidence>
<dbReference type="InterPro" id="IPR045865">
    <property type="entry name" value="ACT-like_dom_sf"/>
</dbReference>
<dbReference type="Gene3D" id="3.30.70.260">
    <property type="match status" value="2"/>
</dbReference>
<dbReference type="EMBL" id="CP121196">
    <property type="protein sequence ID" value="XBH17491.1"/>
    <property type="molecule type" value="Genomic_DNA"/>
</dbReference>
<comment type="catalytic activity">
    <reaction evidence="12">
        <text>O-phospho-L-serine + H2O = L-serine + phosphate</text>
        <dbReference type="Rhea" id="RHEA:21208"/>
        <dbReference type="ChEBI" id="CHEBI:15377"/>
        <dbReference type="ChEBI" id="CHEBI:33384"/>
        <dbReference type="ChEBI" id="CHEBI:43474"/>
        <dbReference type="ChEBI" id="CHEBI:57524"/>
        <dbReference type="EC" id="3.1.3.3"/>
    </reaction>
</comment>
<dbReference type="SFLD" id="SFLDG01136">
    <property type="entry name" value="C1.6:_Phosphoserine_Phosphatas"/>
    <property type="match status" value="1"/>
</dbReference>
<dbReference type="PANTHER" id="PTHR43344:SF2">
    <property type="entry name" value="PHOSPHOSERINE PHOSPHATASE"/>
    <property type="match status" value="1"/>
</dbReference>
<evidence type="ECO:0000256" key="1">
    <source>
        <dbReference type="ARBA" id="ARBA00001946"/>
    </source>
</evidence>
<dbReference type="InterPro" id="IPR049148">
    <property type="entry name" value="PSP_ACT"/>
</dbReference>
<evidence type="ECO:0000259" key="15">
    <source>
        <dbReference type="Pfam" id="PF21086"/>
    </source>
</evidence>
<evidence type="ECO:0000256" key="3">
    <source>
        <dbReference type="ARBA" id="ARBA00009184"/>
    </source>
</evidence>
<dbReference type="Pfam" id="PF21086">
    <property type="entry name" value="ACT_PSP_2"/>
    <property type="match status" value="1"/>
</dbReference>
<protein>
    <recommendedName>
        <fullName evidence="5">Phosphoserine phosphatase</fullName>
        <ecNumber evidence="4">3.1.3.3</ecNumber>
    </recommendedName>
    <alternativeName>
        <fullName evidence="11">O-phosphoserine phosphohydrolase</fullName>
    </alternativeName>
</protein>
<evidence type="ECO:0000256" key="5">
    <source>
        <dbReference type="ARBA" id="ARBA00015196"/>
    </source>
</evidence>
<sequence>MPSGSATKAVLIHFAGPDAPGLTAKITRILADYKVCILDIGQAVVHESLVLGILVEVPAGRESATLRSTVKTALSNEAHVLGLQAHFTTISEDRVKHWEHGLHHHHFIITILGRTITAEQLARVSAIIAAHGMNVDRIDRLSGELAPVDEQANACVELAVSGDPSREPPMRAEFLATAQELSIDIAFQRESIFRRNRRIFAFDMDSTLIQGEVIDELAKMAGVGDEVVRITESAMRGEIGFDESFTRRVALLKGLPSQRVHTLVDSIPLADGAERLIRTLRLLGYKTAILSGGFTFFARSLQQRLGIDYVHANELEISDGVVTGRVIPPIINGKRKAALLAEIAAEENVSLEQVVAVGDGANDIPMLNLAGMGIAYRAKPVVRQKADQSISCLGLDGLLYLLGVRDRDLKPHEPTITAV</sequence>
<accession>A0AAU7DL43</accession>
<keyword evidence="9" id="KW-0460">Magnesium</keyword>
<organism evidence="16">
    <name type="scientific">Telmatobacter sp. DSM 110680</name>
    <dbReference type="NCBI Taxonomy" id="3036704"/>
    <lineage>
        <taxon>Bacteria</taxon>
        <taxon>Pseudomonadati</taxon>
        <taxon>Acidobacteriota</taxon>
        <taxon>Terriglobia</taxon>
        <taxon>Terriglobales</taxon>
        <taxon>Acidobacteriaceae</taxon>
        <taxon>Telmatobacter</taxon>
    </lineage>
</organism>
<reference evidence="16" key="1">
    <citation type="submission" date="2023-03" db="EMBL/GenBank/DDBJ databases">
        <title>Edaphobacter sp.</title>
        <authorList>
            <person name="Huber K.J."/>
            <person name="Papendorf J."/>
            <person name="Pilke C."/>
            <person name="Bunk B."/>
            <person name="Sproeer C."/>
            <person name="Pester M."/>
        </authorList>
    </citation>
    <scope>NUCLEOTIDE SEQUENCE</scope>
    <source>
        <strain evidence="16">DSM 110680</strain>
    </source>
</reference>
<dbReference type="SFLD" id="SFLDG01137">
    <property type="entry name" value="C1.6.1:_Phosphoserine_Phosphat"/>
    <property type="match status" value="1"/>
</dbReference>